<evidence type="ECO:0000313" key="2">
    <source>
        <dbReference type="EMBL" id="EDS02861.1"/>
    </source>
</evidence>
<dbReference type="AlphaFoldDB" id="B0MZ25"/>
<gene>
    <name evidence="2" type="ORF">ALIPUT_02397</name>
</gene>
<reference evidence="2" key="1">
    <citation type="submission" date="2007-10" db="EMBL/GenBank/DDBJ databases">
        <authorList>
            <person name="Fulton L."/>
            <person name="Clifton S."/>
            <person name="Fulton B."/>
            <person name="Xu J."/>
            <person name="Minx P."/>
            <person name="Pepin K.H."/>
            <person name="Johnson M."/>
            <person name="Thiruvilangam P."/>
            <person name="Bhonagiri V."/>
            <person name="Nash W.E."/>
            <person name="Mardis E.R."/>
            <person name="Wilson R.K."/>
        </authorList>
    </citation>
    <scope>NUCLEOTIDE SEQUENCE [LARGE SCALE GENOMIC DNA]</scope>
    <source>
        <strain evidence="2">DSM 17216</strain>
    </source>
</reference>
<protein>
    <recommendedName>
        <fullName evidence="4">Mpv17 / PMP22 family protein</fullName>
    </recommendedName>
</protein>
<feature type="transmembrane region" description="Helical" evidence="1">
    <location>
        <begin position="208"/>
        <end position="227"/>
    </location>
</feature>
<keyword evidence="1" id="KW-1133">Transmembrane helix</keyword>
<feature type="transmembrane region" description="Helical" evidence="1">
    <location>
        <begin position="71"/>
        <end position="89"/>
    </location>
</feature>
<dbReference type="GeneID" id="73802820"/>
<dbReference type="RefSeq" id="WP_004328444.1">
    <property type="nucleotide sequence ID" value="NZ_DS499577.1"/>
</dbReference>
<feature type="transmembrane region" description="Helical" evidence="1">
    <location>
        <begin position="121"/>
        <end position="142"/>
    </location>
</feature>
<dbReference type="EMBL" id="ABFK02000020">
    <property type="protein sequence ID" value="EDS02861.1"/>
    <property type="molecule type" value="Genomic_DNA"/>
</dbReference>
<evidence type="ECO:0000313" key="3">
    <source>
        <dbReference type="Proteomes" id="UP000005819"/>
    </source>
</evidence>
<name>B0MZ25_9BACT</name>
<organism evidence="2 3">
    <name type="scientific">Alistipes putredinis DSM 17216</name>
    <dbReference type="NCBI Taxonomy" id="445970"/>
    <lineage>
        <taxon>Bacteria</taxon>
        <taxon>Pseudomonadati</taxon>
        <taxon>Bacteroidota</taxon>
        <taxon>Bacteroidia</taxon>
        <taxon>Bacteroidales</taxon>
        <taxon>Rikenellaceae</taxon>
        <taxon>Alistipes</taxon>
    </lineage>
</organism>
<comment type="caution">
    <text evidence="2">The sequence shown here is derived from an EMBL/GenBank/DDBJ whole genome shotgun (WGS) entry which is preliminary data.</text>
</comment>
<keyword evidence="1" id="KW-0472">Membrane</keyword>
<evidence type="ECO:0000256" key="1">
    <source>
        <dbReference type="SAM" id="Phobius"/>
    </source>
</evidence>
<sequence length="230" mass="25008">MKLKDLAFIGAVVLLLAPFFLSNDLYAAYLACNASHPYLMALLKFGILSTAGEVIGLRIKTGRYNEPGFGILPRAVVWGFLGVWIAAMMKTLSIGVPAVAESFGIEGVAAAMKGELTPLKFIGALLISLTMNTTFAPVFMTLHKITDTHILNNGGSLRALVRPIPMRRIISSLNWEVQWGFVFKKTIPFFWIPAHTITFLLAPQYQVLFAALLGVMLGILLSVAAVAGRK</sequence>
<keyword evidence="1" id="KW-0812">Transmembrane</keyword>
<evidence type="ECO:0008006" key="4">
    <source>
        <dbReference type="Google" id="ProtNLM"/>
    </source>
</evidence>
<dbReference type="Proteomes" id="UP000005819">
    <property type="component" value="Unassembled WGS sequence"/>
</dbReference>
<reference evidence="2" key="2">
    <citation type="submission" date="2013-09" db="EMBL/GenBank/DDBJ databases">
        <title>Draft genome sequence of Alistipes putredinis (DSM 17216).</title>
        <authorList>
            <person name="Sudarsanam P."/>
            <person name="Ley R."/>
            <person name="Guruge J."/>
            <person name="Turnbaugh P.J."/>
            <person name="Mahowald M."/>
            <person name="Liep D."/>
            <person name="Gordon J."/>
        </authorList>
    </citation>
    <scope>NUCLEOTIDE SEQUENCE</scope>
    <source>
        <strain evidence="2">DSM 17216</strain>
    </source>
</reference>
<accession>B0MZ25</accession>
<dbReference type="OrthoDB" id="1115879at2"/>
<proteinExistence type="predicted"/>
<dbReference type="HOGENOM" id="CLU_107962_0_0_10"/>
<feature type="transmembrane region" description="Helical" evidence="1">
    <location>
        <begin position="38"/>
        <end position="59"/>
    </location>
</feature>
<dbReference type="eggNOG" id="ENOG5032AGA">
    <property type="taxonomic scope" value="Bacteria"/>
</dbReference>
<keyword evidence="3" id="KW-1185">Reference proteome</keyword>